<evidence type="ECO:0000313" key="8">
    <source>
        <dbReference type="Proteomes" id="UP000694411"/>
    </source>
</evidence>
<evidence type="ECO:0000313" key="7">
    <source>
        <dbReference type="Ensembl" id="ENSTGEP00000022666.1"/>
    </source>
</evidence>
<comment type="similarity">
    <text evidence="1">Belongs to the eukaryotic ribosomal protein eL28 family.</text>
</comment>
<keyword evidence="3" id="KW-0687">Ribonucleoprotein</keyword>
<reference evidence="7" key="2">
    <citation type="submission" date="2025-08" db="UniProtKB">
        <authorList>
            <consortium name="Ensembl"/>
        </authorList>
    </citation>
    <scope>IDENTIFICATION</scope>
</reference>
<dbReference type="GO" id="GO:0005840">
    <property type="term" value="C:ribosome"/>
    <property type="evidence" value="ECO:0007669"/>
    <property type="project" value="UniProtKB-KW"/>
</dbReference>
<dbReference type="GO" id="GO:0006412">
    <property type="term" value="P:translation"/>
    <property type="evidence" value="ECO:0007669"/>
    <property type="project" value="InterPro"/>
</dbReference>
<protein>
    <recommendedName>
        <fullName evidence="4">Large ribosomal subunit protein eL28</fullName>
    </recommendedName>
    <alternativeName>
        <fullName evidence="5">60S ribosomal protein L28</fullName>
    </alternativeName>
</protein>
<dbReference type="Ensembl" id="ENSTGET00000027057.1">
    <property type="protein sequence ID" value="ENSTGEP00000022666.1"/>
    <property type="gene ID" value="ENSTGEG00000018338.1"/>
</dbReference>
<keyword evidence="8" id="KW-1185">Reference proteome</keyword>
<dbReference type="AlphaFoldDB" id="A0A8D2FNB8"/>
<accession>A0A8D2FNB8</accession>
<evidence type="ECO:0000259" key="6">
    <source>
        <dbReference type="Pfam" id="PF01778"/>
    </source>
</evidence>
<reference evidence="7" key="3">
    <citation type="submission" date="2025-09" db="UniProtKB">
        <authorList>
            <consortium name="Ensembl"/>
        </authorList>
    </citation>
    <scope>IDENTIFICATION</scope>
</reference>
<dbReference type="Gene3D" id="3.30.390.110">
    <property type="match status" value="1"/>
</dbReference>
<name>A0A8D2FNB8_THEGE</name>
<evidence type="ECO:0000256" key="2">
    <source>
        <dbReference type="ARBA" id="ARBA00022980"/>
    </source>
</evidence>
<dbReference type="GO" id="GO:1990904">
    <property type="term" value="C:ribonucleoprotein complex"/>
    <property type="evidence" value="ECO:0007669"/>
    <property type="project" value="UniProtKB-KW"/>
</dbReference>
<feature type="domain" description="Ribosomal eL28/Mak16" evidence="6">
    <location>
        <begin position="5"/>
        <end position="81"/>
    </location>
</feature>
<dbReference type="InterPro" id="IPR029004">
    <property type="entry name" value="Ribosomal_eL28/Mak16"/>
</dbReference>
<dbReference type="Pfam" id="PF01778">
    <property type="entry name" value="Ribosomal_L28e"/>
    <property type="match status" value="1"/>
</dbReference>
<organism evidence="7 8">
    <name type="scientific">Theropithecus gelada</name>
    <name type="common">Gelada baboon</name>
    <dbReference type="NCBI Taxonomy" id="9565"/>
    <lineage>
        <taxon>Eukaryota</taxon>
        <taxon>Metazoa</taxon>
        <taxon>Chordata</taxon>
        <taxon>Craniata</taxon>
        <taxon>Vertebrata</taxon>
        <taxon>Euteleostomi</taxon>
        <taxon>Mammalia</taxon>
        <taxon>Eutheria</taxon>
        <taxon>Euarchontoglires</taxon>
        <taxon>Primates</taxon>
        <taxon>Haplorrhini</taxon>
        <taxon>Catarrhini</taxon>
        <taxon>Cercopithecidae</taxon>
        <taxon>Cercopithecinae</taxon>
        <taxon>Theropithecus</taxon>
    </lineage>
</organism>
<reference evidence="7" key="1">
    <citation type="submission" date="2018-05" db="EMBL/GenBank/DDBJ databases">
        <title>Whole genome of Theropithecus gelada.</title>
        <authorList>
            <person name="Chiou K.L."/>
            <person name="Snyder-Mackler N."/>
        </authorList>
    </citation>
    <scope>NUCLEOTIDE SEQUENCE [LARGE SCALE GENOMIC DNA]</scope>
</reference>
<evidence type="ECO:0000256" key="5">
    <source>
        <dbReference type="ARBA" id="ARBA00035330"/>
    </source>
</evidence>
<dbReference type="Proteomes" id="UP000694411">
    <property type="component" value="Chromosome 7a"/>
</dbReference>
<evidence type="ECO:0000256" key="1">
    <source>
        <dbReference type="ARBA" id="ARBA00007926"/>
    </source>
</evidence>
<dbReference type="InterPro" id="IPR002672">
    <property type="entry name" value="Ribosomal_eL28"/>
</dbReference>
<sequence length="131" mass="14594">MSVLLQWMVVQNCSSVLIKRNKQTYSTKSSNLKAHTPSATRPTHHKTVDVKPTANGNIVVVVMKQRSGQQKPATSYMRADHHQQEQLGLGLPLSRKMEKGLVSQGVRVPSRVARKDAVKSHVGLLTYNIIR</sequence>
<dbReference type="PANTHER" id="PTHR10544">
    <property type="entry name" value="60S RIBOSOMAL PROTEIN L28"/>
    <property type="match status" value="1"/>
</dbReference>
<evidence type="ECO:0000256" key="4">
    <source>
        <dbReference type="ARBA" id="ARBA00035223"/>
    </source>
</evidence>
<keyword evidence="2" id="KW-0689">Ribosomal protein</keyword>
<dbReference type="GO" id="GO:0003735">
    <property type="term" value="F:structural constituent of ribosome"/>
    <property type="evidence" value="ECO:0007669"/>
    <property type="project" value="InterPro"/>
</dbReference>
<evidence type="ECO:0000256" key="3">
    <source>
        <dbReference type="ARBA" id="ARBA00023274"/>
    </source>
</evidence>
<proteinExistence type="inferred from homology"/>